<dbReference type="AlphaFoldDB" id="X1VXU0"/>
<accession>X1VXU0</accession>
<dbReference type="EMBL" id="BARW01040191">
    <property type="protein sequence ID" value="GAJ16720.1"/>
    <property type="molecule type" value="Genomic_DNA"/>
</dbReference>
<name>X1VXU0_9ZZZZ</name>
<organism evidence="1">
    <name type="scientific">marine sediment metagenome</name>
    <dbReference type="NCBI Taxonomy" id="412755"/>
    <lineage>
        <taxon>unclassified sequences</taxon>
        <taxon>metagenomes</taxon>
        <taxon>ecological metagenomes</taxon>
    </lineage>
</organism>
<evidence type="ECO:0000313" key="1">
    <source>
        <dbReference type="EMBL" id="GAJ16720.1"/>
    </source>
</evidence>
<gene>
    <name evidence="1" type="ORF">S12H4_60869</name>
</gene>
<comment type="caution">
    <text evidence="1">The sequence shown here is derived from an EMBL/GenBank/DDBJ whole genome shotgun (WGS) entry which is preliminary data.</text>
</comment>
<sequence length="63" mass="7503">MKQGVYELSATQQYPLGKYVRVGNKGFVYARAAYTSFRQLYPSQKQLRPERRHHLLPQHLCHR</sequence>
<proteinExistence type="predicted"/>
<protein>
    <submittedName>
        <fullName evidence="1">Uncharacterized protein</fullName>
    </submittedName>
</protein>
<reference evidence="1" key="1">
    <citation type="journal article" date="2014" name="Front. Microbiol.">
        <title>High frequency of phylogenetically diverse reductive dehalogenase-homologous genes in deep subseafloor sedimentary metagenomes.</title>
        <authorList>
            <person name="Kawai M."/>
            <person name="Futagami T."/>
            <person name="Toyoda A."/>
            <person name="Takaki Y."/>
            <person name="Nishi S."/>
            <person name="Hori S."/>
            <person name="Arai W."/>
            <person name="Tsubouchi T."/>
            <person name="Morono Y."/>
            <person name="Uchiyama I."/>
            <person name="Ito T."/>
            <person name="Fujiyama A."/>
            <person name="Inagaki F."/>
            <person name="Takami H."/>
        </authorList>
    </citation>
    <scope>NUCLEOTIDE SEQUENCE</scope>
    <source>
        <strain evidence="1">Expedition CK06-06</strain>
    </source>
</reference>